<keyword evidence="7" id="KW-0863">Zinc-finger</keyword>
<dbReference type="GO" id="GO:0031463">
    <property type="term" value="C:Cul3-RING ubiquitin ligase complex"/>
    <property type="evidence" value="ECO:0007669"/>
    <property type="project" value="UniProtKB-ARBA"/>
</dbReference>
<keyword evidence="10" id="KW-0539">Nucleus</keyword>
<evidence type="ECO:0000256" key="10">
    <source>
        <dbReference type="ARBA" id="ARBA00023242"/>
    </source>
</evidence>
<evidence type="ECO:0000256" key="8">
    <source>
        <dbReference type="ARBA" id="ARBA00022786"/>
    </source>
</evidence>
<dbReference type="CDD" id="cd16485">
    <property type="entry name" value="mRING-H2-C3H2C2D_RBX1"/>
    <property type="match status" value="1"/>
</dbReference>
<comment type="similarity">
    <text evidence="4">Belongs to the RING-box family.</text>
</comment>
<dbReference type="Pfam" id="PF12678">
    <property type="entry name" value="zf-rbx1"/>
    <property type="match status" value="1"/>
</dbReference>
<evidence type="ECO:0000259" key="12">
    <source>
        <dbReference type="Pfam" id="PF12678"/>
    </source>
</evidence>
<reference evidence="14" key="1">
    <citation type="submission" date="2019-03" db="EMBL/GenBank/DDBJ databases">
        <title>Long read genome sequence of the mycoparasitic Pythium oligandrum ATCC 38472 isolated from sugarbeet rhizosphere.</title>
        <authorList>
            <person name="Gaulin E."/>
        </authorList>
    </citation>
    <scope>NUCLEOTIDE SEQUENCE</scope>
    <source>
        <strain evidence="14">ATCC 38472_TT</strain>
    </source>
</reference>
<comment type="subcellular location">
    <subcellularLocation>
        <location evidence="2">Cytoplasm</location>
    </subcellularLocation>
    <subcellularLocation>
        <location evidence="1">Nucleus</location>
    </subcellularLocation>
</comment>
<dbReference type="FunFam" id="3.30.40.10:FF:000273">
    <property type="entry name" value="E3 ubiquitin-protein ligase RBX1"/>
    <property type="match status" value="1"/>
</dbReference>
<dbReference type="OrthoDB" id="100116at2759"/>
<evidence type="ECO:0000256" key="5">
    <source>
        <dbReference type="ARBA" id="ARBA00022490"/>
    </source>
</evidence>
<evidence type="ECO:0000256" key="6">
    <source>
        <dbReference type="ARBA" id="ARBA00022723"/>
    </source>
</evidence>
<keyword evidence="5" id="KW-0963">Cytoplasm</keyword>
<feature type="region of interest" description="Disordered" evidence="11">
    <location>
        <begin position="276"/>
        <end position="297"/>
    </location>
</feature>
<keyword evidence="15" id="KW-1185">Reference proteome</keyword>
<protein>
    <submittedName>
        <fullName evidence="14">Uncharacterized protein</fullName>
    </submittedName>
</protein>
<dbReference type="EMBL" id="SPLM01000144">
    <property type="protein sequence ID" value="TMW57435.1"/>
    <property type="molecule type" value="Genomic_DNA"/>
</dbReference>
<dbReference type="GO" id="GO:0005634">
    <property type="term" value="C:nucleus"/>
    <property type="evidence" value="ECO:0007669"/>
    <property type="project" value="UniProtKB-SubCell"/>
</dbReference>
<dbReference type="SUPFAM" id="SSF57850">
    <property type="entry name" value="RING/U-box"/>
    <property type="match status" value="1"/>
</dbReference>
<evidence type="ECO:0000256" key="2">
    <source>
        <dbReference type="ARBA" id="ARBA00004496"/>
    </source>
</evidence>
<evidence type="ECO:0000256" key="1">
    <source>
        <dbReference type="ARBA" id="ARBA00004123"/>
    </source>
</evidence>
<comment type="caution">
    <text evidence="14">The sequence shown here is derived from an EMBL/GenBank/DDBJ whole genome shotgun (WGS) entry which is preliminary data.</text>
</comment>
<dbReference type="PANTHER" id="PTHR11210">
    <property type="entry name" value="RING BOX"/>
    <property type="match status" value="1"/>
</dbReference>
<dbReference type="InterPro" id="IPR051031">
    <property type="entry name" value="RING-box_E3_Ubiquitin_Ligase"/>
</dbReference>
<proteinExistence type="inferred from homology"/>
<keyword evidence="8" id="KW-0833">Ubl conjugation pathway</keyword>
<dbReference type="GO" id="GO:0008270">
    <property type="term" value="F:zinc ion binding"/>
    <property type="evidence" value="ECO:0007669"/>
    <property type="project" value="UniProtKB-KW"/>
</dbReference>
<evidence type="ECO:0000313" key="15">
    <source>
        <dbReference type="Proteomes" id="UP000794436"/>
    </source>
</evidence>
<evidence type="ECO:0000256" key="4">
    <source>
        <dbReference type="ARBA" id="ARBA00009273"/>
    </source>
</evidence>
<dbReference type="InterPro" id="IPR013083">
    <property type="entry name" value="Znf_RING/FYVE/PHD"/>
</dbReference>
<evidence type="ECO:0000256" key="11">
    <source>
        <dbReference type="SAM" id="MobiDB-lite"/>
    </source>
</evidence>
<dbReference type="InterPro" id="IPR024766">
    <property type="entry name" value="Znf_RING_H2"/>
</dbReference>
<evidence type="ECO:0000259" key="13">
    <source>
        <dbReference type="Pfam" id="PF20253"/>
    </source>
</evidence>
<evidence type="ECO:0000256" key="9">
    <source>
        <dbReference type="ARBA" id="ARBA00022833"/>
    </source>
</evidence>
<sequence>MDEEMKSAEVVPPPAPSAAASDEKRFEIKKWNAVALWSWDIVVDNCAICRNHIMDLCIECQANQASATSEECTVAWGVCNHAFHFHCISRWLKTRQTAYRHSRSIMVKITTPQTTFPGHIYGKYKRAMQFFVDWVLRARSPSSVNAVADSTSISIRKLHDAVTELASRPSSLRPQLRKELPLALAACEVAIRLREHVARFFSFEPSTTKSPSNESQAYFVDRLKAWHASLKSLQTTTTSKRGAVKEEPTIQFSNYYDVLAIPDDYFPEVETIELDQPEESRRLTRSGSSDQGKSHVPDNIKLKKAVKILEYFRNYAAMYTLSERQSAHTREHSLFVAEGSLRVIHIMDKHHQQMPEPVRVPRIKLCDTEPDLDPSKIPPLQYLEKRCETNSDWFRFALHSARVFISCNRTNQARELIDLAEKRLLKLKQRPLYFRIGFRLTLESEKKLVSVVCRLKARAKSNSNGT</sequence>
<dbReference type="Proteomes" id="UP000794436">
    <property type="component" value="Unassembled WGS sequence"/>
</dbReference>
<dbReference type="Pfam" id="PF20253">
    <property type="entry name" value="DUF6604"/>
    <property type="match status" value="1"/>
</dbReference>
<name>A0A8K1FBM3_PYTOL</name>
<accession>A0A8K1FBM3</accession>
<dbReference type="AlphaFoldDB" id="A0A8K1FBM3"/>
<organism evidence="14 15">
    <name type="scientific">Pythium oligandrum</name>
    <name type="common">Mycoparasitic fungus</name>
    <dbReference type="NCBI Taxonomy" id="41045"/>
    <lineage>
        <taxon>Eukaryota</taxon>
        <taxon>Sar</taxon>
        <taxon>Stramenopiles</taxon>
        <taxon>Oomycota</taxon>
        <taxon>Peronosporomycetes</taxon>
        <taxon>Pythiales</taxon>
        <taxon>Pythiaceae</taxon>
        <taxon>Pythium</taxon>
    </lineage>
</organism>
<dbReference type="InterPro" id="IPR046539">
    <property type="entry name" value="DUF6604"/>
</dbReference>
<gene>
    <name evidence="14" type="ORF">Poli38472_003360</name>
</gene>
<keyword evidence="9" id="KW-0862">Zinc</keyword>
<feature type="domain" description="Zinc finger RING-H2-type" evidence="12">
    <location>
        <begin position="44"/>
        <end position="97"/>
    </location>
</feature>
<dbReference type="GO" id="GO:0005737">
    <property type="term" value="C:cytoplasm"/>
    <property type="evidence" value="ECO:0007669"/>
    <property type="project" value="UniProtKB-SubCell"/>
</dbReference>
<evidence type="ECO:0000256" key="3">
    <source>
        <dbReference type="ARBA" id="ARBA00004906"/>
    </source>
</evidence>
<comment type="pathway">
    <text evidence="3">Protein modification; protein ubiquitination.</text>
</comment>
<feature type="domain" description="DUF6604" evidence="13">
    <location>
        <begin position="123"/>
        <end position="275"/>
    </location>
</feature>
<evidence type="ECO:0000256" key="7">
    <source>
        <dbReference type="ARBA" id="ARBA00022771"/>
    </source>
</evidence>
<keyword evidence="6" id="KW-0479">Metal-binding</keyword>
<evidence type="ECO:0000313" key="14">
    <source>
        <dbReference type="EMBL" id="TMW57435.1"/>
    </source>
</evidence>
<dbReference type="Gene3D" id="3.30.40.10">
    <property type="entry name" value="Zinc/RING finger domain, C3HC4 (zinc finger)"/>
    <property type="match status" value="1"/>
</dbReference>